<keyword evidence="1" id="KW-0732">Signal</keyword>
<proteinExistence type="predicted"/>
<evidence type="ECO:0000256" key="2">
    <source>
        <dbReference type="ARBA" id="ARBA00023145"/>
    </source>
</evidence>
<dbReference type="PANTHER" id="PTHR24271">
    <property type="entry name" value="KALLIKREIN-RELATED"/>
    <property type="match status" value="1"/>
</dbReference>
<dbReference type="InParanoid" id="A0A674ISY6"/>
<protein>
    <recommendedName>
        <fullName evidence="4">Peptidase S1 domain-containing protein</fullName>
    </recommendedName>
</protein>
<dbReference type="GO" id="GO:0005737">
    <property type="term" value="C:cytoplasm"/>
    <property type="evidence" value="ECO:0007669"/>
    <property type="project" value="TreeGrafter"/>
</dbReference>
<evidence type="ECO:0000256" key="3">
    <source>
        <dbReference type="ARBA" id="ARBA00023157"/>
    </source>
</evidence>
<dbReference type="InterPro" id="IPR001254">
    <property type="entry name" value="Trypsin_dom"/>
</dbReference>
<organism evidence="5 6">
    <name type="scientific">Terrapene triunguis</name>
    <name type="common">Three-toed box turtle</name>
    <dbReference type="NCBI Taxonomy" id="2587831"/>
    <lineage>
        <taxon>Eukaryota</taxon>
        <taxon>Metazoa</taxon>
        <taxon>Chordata</taxon>
        <taxon>Craniata</taxon>
        <taxon>Vertebrata</taxon>
        <taxon>Euteleostomi</taxon>
        <taxon>Archelosauria</taxon>
        <taxon>Testudinata</taxon>
        <taxon>Testudines</taxon>
        <taxon>Cryptodira</taxon>
        <taxon>Durocryptodira</taxon>
        <taxon>Testudinoidea</taxon>
        <taxon>Emydidae</taxon>
        <taxon>Terrapene</taxon>
    </lineage>
</organism>
<name>A0A674ISY6_9SAUR</name>
<dbReference type="PANTHER" id="PTHR24271:SF81">
    <property type="entry name" value="GRANZYME B"/>
    <property type="match status" value="1"/>
</dbReference>
<evidence type="ECO:0000256" key="1">
    <source>
        <dbReference type="ARBA" id="ARBA00022729"/>
    </source>
</evidence>
<dbReference type="GeneTree" id="ENSGT01030000234551"/>
<dbReference type="Ensembl" id="ENSTMTT00000010913.1">
    <property type="protein sequence ID" value="ENSTMTP00000010554.1"/>
    <property type="gene ID" value="ENSTMTG00000007688.1"/>
</dbReference>
<dbReference type="InterPro" id="IPR009003">
    <property type="entry name" value="Peptidase_S1_PA"/>
</dbReference>
<dbReference type="Gene3D" id="2.40.10.10">
    <property type="entry name" value="Trypsin-like serine proteases"/>
    <property type="match status" value="2"/>
</dbReference>
<dbReference type="Proteomes" id="UP000472274">
    <property type="component" value="Unplaced"/>
</dbReference>
<dbReference type="GO" id="GO:0006508">
    <property type="term" value="P:proteolysis"/>
    <property type="evidence" value="ECO:0007669"/>
    <property type="project" value="InterPro"/>
</dbReference>
<dbReference type="PROSITE" id="PS50240">
    <property type="entry name" value="TRYPSIN_DOM"/>
    <property type="match status" value="1"/>
</dbReference>
<dbReference type="SMART" id="SM00020">
    <property type="entry name" value="Tryp_SPc"/>
    <property type="match status" value="1"/>
</dbReference>
<dbReference type="CDD" id="cd00190">
    <property type="entry name" value="Tryp_SPc"/>
    <property type="match status" value="1"/>
</dbReference>
<accession>A0A674ISY6</accession>
<evidence type="ECO:0000313" key="6">
    <source>
        <dbReference type="Proteomes" id="UP000472274"/>
    </source>
</evidence>
<dbReference type="InterPro" id="IPR043504">
    <property type="entry name" value="Peptidase_S1_PA_chymotrypsin"/>
</dbReference>
<evidence type="ECO:0000259" key="4">
    <source>
        <dbReference type="PROSITE" id="PS50240"/>
    </source>
</evidence>
<dbReference type="AlphaFoldDB" id="A0A674ISY6"/>
<dbReference type="SUPFAM" id="SSF50494">
    <property type="entry name" value="Trypsin-like serine proteases"/>
    <property type="match status" value="1"/>
</dbReference>
<reference evidence="5" key="2">
    <citation type="submission" date="2025-09" db="UniProtKB">
        <authorList>
            <consortium name="Ensembl"/>
        </authorList>
    </citation>
    <scope>IDENTIFICATION</scope>
</reference>
<keyword evidence="6" id="KW-1185">Reference proteome</keyword>
<keyword evidence="3" id="KW-1015">Disulfide bond</keyword>
<dbReference type="Pfam" id="PF00089">
    <property type="entry name" value="Trypsin"/>
    <property type="match status" value="1"/>
</dbReference>
<feature type="domain" description="Peptidase S1" evidence="4">
    <location>
        <begin position="1"/>
        <end position="140"/>
    </location>
</feature>
<keyword evidence="2" id="KW-0865">Zymogen</keyword>
<evidence type="ECO:0000313" key="5">
    <source>
        <dbReference type="Ensembl" id="ENSTMTP00000010554.1"/>
    </source>
</evidence>
<reference evidence="5" key="1">
    <citation type="submission" date="2025-08" db="UniProtKB">
        <authorList>
            <consortium name="Ensembl"/>
        </authorList>
    </citation>
    <scope>IDENTIFICATION</scope>
</reference>
<dbReference type="GO" id="GO:0004252">
    <property type="term" value="F:serine-type endopeptidase activity"/>
    <property type="evidence" value="ECO:0007669"/>
    <property type="project" value="InterPro"/>
</dbReference>
<sequence length="140" mass="15709">MKPGQNWQRIRARRWIQHPDFNNENFHNDIMLLKLWHSVELTEWVGLVPLPEADHLVSPGSECSVAGWGRTGVNTTTDKLQEAEQEVVSDSLCRERYRHYNPITMLCAGSPHANKSAFQVNISLPKATGGTGSCSRGRSP</sequence>